<gene>
    <name evidence="1" type="ORF">CEXT_198211</name>
</gene>
<evidence type="ECO:0000313" key="1">
    <source>
        <dbReference type="EMBL" id="GIY66418.1"/>
    </source>
</evidence>
<proteinExistence type="predicted"/>
<reference evidence="1 2" key="1">
    <citation type="submission" date="2021-06" db="EMBL/GenBank/DDBJ databases">
        <title>Caerostris extrusa draft genome.</title>
        <authorList>
            <person name="Kono N."/>
            <person name="Arakawa K."/>
        </authorList>
    </citation>
    <scope>NUCLEOTIDE SEQUENCE [LARGE SCALE GENOMIC DNA]</scope>
</reference>
<dbReference type="EMBL" id="BPLR01014116">
    <property type="protein sequence ID" value="GIY66418.1"/>
    <property type="molecule type" value="Genomic_DNA"/>
</dbReference>
<keyword evidence="2" id="KW-1185">Reference proteome</keyword>
<organism evidence="1 2">
    <name type="scientific">Caerostris extrusa</name>
    <name type="common">Bark spider</name>
    <name type="synonym">Caerostris bankana</name>
    <dbReference type="NCBI Taxonomy" id="172846"/>
    <lineage>
        <taxon>Eukaryota</taxon>
        <taxon>Metazoa</taxon>
        <taxon>Ecdysozoa</taxon>
        <taxon>Arthropoda</taxon>
        <taxon>Chelicerata</taxon>
        <taxon>Arachnida</taxon>
        <taxon>Araneae</taxon>
        <taxon>Araneomorphae</taxon>
        <taxon>Entelegynae</taxon>
        <taxon>Araneoidea</taxon>
        <taxon>Araneidae</taxon>
        <taxon>Caerostris</taxon>
    </lineage>
</organism>
<dbReference type="Proteomes" id="UP001054945">
    <property type="component" value="Unassembled WGS sequence"/>
</dbReference>
<accession>A0AAV4V8R9</accession>
<evidence type="ECO:0000313" key="2">
    <source>
        <dbReference type="Proteomes" id="UP001054945"/>
    </source>
</evidence>
<protein>
    <submittedName>
        <fullName evidence="1">Uncharacterized protein</fullName>
    </submittedName>
</protein>
<comment type="caution">
    <text evidence="1">The sequence shown here is derived from an EMBL/GenBank/DDBJ whole genome shotgun (WGS) entry which is preliminary data.</text>
</comment>
<sequence>MSKCHLTNSKRMILADCEQLFERKMIETSSKRLEGERIRFQTDIINLEVILCCVCQNKYWRREGSNWPPHSSSPTHMTAHVLHHKYLLGLNYQVIQRNTIKMCSKTIIHFSKLSREKE</sequence>
<name>A0AAV4V8R9_CAEEX</name>
<dbReference type="AlphaFoldDB" id="A0AAV4V8R9"/>